<evidence type="ECO:0000313" key="2">
    <source>
        <dbReference type="EMBL" id="CAA9218312.1"/>
    </source>
</evidence>
<sequence>MVAGLALVLFGMQGRDPSLRSLPNQAVTSDPQLAINVNTSPVVAVDRRRPEVLVAAGRVDAPKLSCSVSVSMTGGEAWRPLDLPLAPDAANCFWPSVAFDGDGNLLVLYTPTGGPFNLPTALWLQRFRPDMTADGPPTRVSGPLTFQPRLAAEGRRVLVAWIQASEVRATKFLGFGPPPNPIVVARSDDGGRSFAPPVTVSEAGRLAVQPTLLIKGGGEVVVGALDLAGDRDTYQSAHEGQPGPAPTEPWRVVAWTSADGGSSFGPAKTVAERVVAAQRVLIDLAPAPAFAVDRGRGRLYAAWESNRDVLLSRSDDGGDTWSPPRRLGPSTGGQFLPGIGVAPDGRVDVAFYDRNDDPEDVLAEVVVASSYDGGRSFKTTSVSGRPFDSIVGSFTGEDVMLGSHLAVTSRADGLTAVWADTARGNRVNNIVDLMSGTVEVRPASGARTPVVVGGAVLLLVGAAVTARSWPGRAAGRDPRRAHRPTAWPPRDRRD</sequence>
<dbReference type="AlphaFoldDB" id="A0A6J4HDB1"/>
<dbReference type="EMBL" id="CADCTB010000034">
    <property type="protein sequence ID" value="CAA9218312.1"/>
    <property type="molecule type" value="Genomic_DNA"/>
</dbReference>
<dbReference type="SUPFAM" id="SSF50939">
    <property type="entry name" value="Sialidases"/>
    <property type="match status" value="2"/>
</dbReference>
<evidence type="ECO:0008006" key="3">
    <source>
        <dbReference type="Google" id="ProtNLM"/>
    </source>
</evidence>
<organism evidence="2">
    <name type="scientific">uncultured Acidimicrobiales bacterium</name>
    <dbReference type="NCBI Taxonomy" id="310071"/>
    <lineage>
        <taxon>Bacteria</taxon>
        <taxon>Bacillati</taxon>
        <taxon>Actinomycetota</taxon>
        <taxon>Acidimicrobiia</taxon>
        <taxon>Acidimicrobiales</taxon>
        <taxon>environmental samples</taxon>
    </lineage>
</organism>
<evidence type="ECO:0000256" key="1">
    <source>
        <dbReference type="SAM" id="MobiDB-lite"/>
    </source>
</evidence>
<name>A0A6J4HDB1_9ACTN</name>
<proteinExistence type="predicted"/>
<protein>
    <recommendedName>
        <fullName evidence="3">Exo-alpha-sialidase</fullName>
    </recommendedName>
</protein>
<dbReference type="CDD" id="cd15482">
    <property type="entry name" value="Sialidase_non-viral"/>
    <property type="match status" value="1"/>
</dbReference>
<gene>
    <name evidence="2" type="ORF">AVDCRST_MAG10-518</name>
</gene>
<dbReference type="InterPro" id="IPR036278">
    <property type="entry name" value="Sialidase_sf"/>
</dbReference>
<accession>A0A6J4HDB1</accession>
<reference evidence="2" key="1">
    <citation type="submission" date="2020-02" db="EMBL/GenBank/DDBJ databases">
        <authorList>
            <person name="Meier V. D."/>
        </authorList>
    </citation>
    <scope>NUCLEOTIDE SEQUENCE</scope>
    <source>
        <strain evidence="2">AVDCRST_MAG10</strain>
    </source>
</reference>
<dbReference type="Gene3D" id="2.120.10.10">
    <property type="match status" value="1"/>
</dbReference>
<feature type="region of interest" description="Disordered" evidence="1">
    <location>
        <begin position="470"/>
        <end position="494"/>
    </location>
</feature>
<feature type="region of interest" description="Disordered" evidence="1">
    <location>
        <begin position="314"/>
        <end position="334"/>
    </location>
</feature>